<evidence type="ECO:0000313" key="10">
    <source>
        <dbReference type="Proteomes" id="UP001165060"/>
    </source>
</evidence>
<dbReference type="InterPro" id="IPR044742">
    <property type="entry name" value="DEAD/DEAH_RhlB"/>
</dbReference>
<evidence type="ECO:0000256" key="1">
    <source>
        <dbReference type="ARBA" id="ARBA00022741"/>
    </source>
</evidence>
<dbReference type="EMBL" id="BRYB01002180">
    <property type="protein sequence ID" value="GMI40803.1"/>
    <property type="molecule type" value="Genomic_DNA"/>
</dbReference>
<dbReference type="Proteomes" id="UP001165060">
    <property type="component" value="Unassembled WGS sequence"/>
</dbReference>
<evidence type="ECO:0000313" key="9">
    <source>
        <dbReference type="EMBL" id="GMI40803.1"/>
    </source>
</evidence>
<feature type="compositionally biased region" description="Polar residues" evidence="6">
    <location>
        <begin position="27"/>
        <end position="54"/>
    </location>
</feature>
<evidence type="ECO:0000256" key="2">
    <source>
        <dbReference type="ARBA" id="ARBA00022801"/>
    </source>
</evidence>
<dbReference type="InterPro" id="IPR050079">
    <property type="entry name" value="DEAD_box_RNA_helicase"/>
</dbReference>
<dbReference type="PROSITE" id="PS51195">
    <property type="entry name" value="Q_MOTIF"/>
    <property type="match status" value="1"/>
</dbReference>
<reference evidence="9 10" key="1">
    <citation type="journal article" date="2023" name="Commun. Biol.">
        <title>Genome analysis of Parmales, the sister group of diatoms, reveals the evolutionary specialization of diatoms from phago-mixotrophs to photoautotrophs.</title>
        <authorList>
            <person name="Ban H."/>
            <person name="Sato S."/>
            <person name="Yoshikawa S."/>
            <person name="Yamada K."/>
            <person name="Nakamura Y."/>
            <person name="Ichinomiya M."/>
            <person name="Sato N."/>
            <person name="Blanc-Mathieu R."/>
            <person name="Endo H."/>
            <person name="Kuwata A."/>
            <person name="Ogata H."/>
        </authorList>
    </citation>
    <scope>NUCLEOTIDE SEQUENCE [LARGE SCALE GENOMIC DNA]</scope>
</reference>
<keyword evidence="1" id="KW-0547">Nucleotide-binding</keyword>
<evidence type="ECO:0000256" key="4">
    <source>
        <dbReference type="ARBA" id="ARBA00022840"/>
    </source>
</evidence>
<comment type="caution">
    <text evidence="9">The sequence shown here is derived from an EMBL/GenBank/DDBJ whole genome shotgun (WGS) entry which is preliminary data.</text>
</comment>
<dbReference type="Pfam" id="PF00270">
    <property type="entry name" value="DEAD"/>
    <property type="match status" value="1"/>
</dbReference>
<dbReference type="InterPro" id="IPR014001">
    <property type="entry name" value="Helicase_ATP-bd"/>
</dbReference>
<dbReference type="InterPro" id="IPR011545">
    <property type="entry name" value="DEAD/DEAH_box_helicase_dom"/>
</dbReference>
<evidence type="ECO:0000256" key="5">
    <source>
        <dbReference type="PROSITE-ProRule" id="PRU00552"/>
    </source>
</evidence>
<feature type="domain" description="DEAD-box RNA helicase Q" evidence="8">
    <location>
        <begin position="54"/>
        <end position="82"/>
    </location>
</feature>
<gene>
    <name evidence="9" type="ORF">TeGR_g833</name>
</gene>
<keyword evidence="2" id="KW-0378">Hydrolase</keyword>
<dbReference type="SMART" id="SM00487">
    <property type="entry name" value="DEXDc"/>
    <property type="match status" value="1"/>
</dbReference>
<keyword evidence="3" id="KW-0347">Helicase</keyword>
<dbReference type="SUPFAM" id="SSF52540">
    <property type="entry name" value="P-loop containing nucleoside triphosphate hydrolases"/>
    <property type="match status" value="2"/>
</dbReference>
<evidence type="ECO:0000256" key="3">
    <source>
        <dbReference type="ARBA" id="ARBA00022806"/>
    </source>
</evidence>
<dbReference type="PROSITE" id="PS51192">
    <property type="entry name" value="HELICASE_ATP_BIND_1"/>
    <property type="match status" value="1"/>
</dbReference>
<dbReference type="PANTHER" id="PTHR47959">
    <property type="entry name" value="ATP-DEPENDENT RNA HELICASE RHLE-RELATED"/>
    <property type="match status" value="1"/>
</dbReference>
<keyword evidence="10" id="KW-1185">Reference proteome</keyword>
<sequence length="395" mass="41457">MLPRAPSSLLSTAFGGAADPAAEQTLPPDNSATALSRPTFKGSSSNPDDSTTSGDWEELPLHPDLLPALASLHLPSPTPVQSLAIPPLSSGASLAFAAATGSGKTLAFLLPLFHRLKTSELPRADPGFSPPKPGRPRALVLAPTRELAEQIFAVVKSLSHHCRLSSALVVGGADYGVQRRGLGRAVDVLVGTPGRVLKHKLERNVALGSVQVVVVDETDTMLESGFAGDMAKLIHPLLYEPASNDEALRPTAPQFVMTTATLTPGVRRLLDPSSSPLRPGKAPPAFKLPPSLRTLAATGLHRVVPRLRQTFVDVGSHDKLSLLADVVSTGSRGAAPEARADPGAAEPLTVVFCNTVQSCRAAEHALAEGGIESECYHGDLNSKARSENLGRFRED</sequence>
<dbReference type="InterPro" id="IPR014014">
    <property type="entry name" value="RNA_helicase_DEAD_Q_motif"/>
</dbReference>
<feature type="domain" description="Helicase ATP-binding" evidence="7">
    <location>
        <begin position="85"/>
        <end position="280"/>
    </location>
</feature>
<evidence type="ECO:0000259" key="8">
    <source>
        <dbReference type="PROSITE" id="PS51195"/>
    </source>
</evidence>
<protein>
    <submittedName>
        <fullName evidence="9">Uncharacterized protein</fullName>
    </submittedName>
</protein>
<feature type="region of interest" description="Disordered" evidence="6">
    <location>
        <begin position="1"/>
        <end position="59"/>
    </location>
</feature>
<evidence type="ECO:0000259" key="7">
    <source>
        <dbReference type="PROSITE" id="PS51192"/>
    </source>
</evidence>
<accession>A0ABQ6N4R2</accession>
<feature type="short sequence motif" description="Q motif" evidence="5">
    <location>
        <begin position="54"/>
        <end position="82"/>
    </location>
</feature>
<dbReference type="PANTHER" id="PTHR47959:SF1">
    <property type="entry name" value="ATP-DEPENDENT RNA HELICASE DBPA"/>
    <property type="match status" value="1"/>
</dbReference>
<dbReference type="CDD" id="cd00268">
    <property type="entry name" value="DEADc"/>
    <property type="match status" value="1"/>
</dbReference>
<dbReference type="Gene3D" id="3.40.50.300">
    <property type="entry name" value="P-loop containing nucleotide triphosphate hydrolases"/>
    <property type="match status" value="2"/>
</dbReference>
<dbReference type="InterPro" id="IPR027417">
    <property type="entry name" value="P-loop_NTPase"/>
</dbReference>
<organism evidence="9 10">
    <name type="scientific">Tetraparma gracilis</name>
    <dbReference type="NCBI Taxonomy" id="2962635"/>
    <lineage>
        <taxon>Eukaryota</taxon>
        <taxon>Sar</taxon>
        <taxon>Stramenopiles</taxon>
        <taxon>Ochrophyta</taxon>
        <taxon>Bolidophyceae</taxon>
        <taxon>Parmales</taxon>
        <taxon>Triparmaceae</taxon>
        <taxon>Tetraparma</taxon>
    </lineage>
</organism>
<keyword evidence="4" id="KW-0067">ATP-binding</keyword>
<proteinExistence type="predicted"/>
<name>A0ABQ6N4R2_9STRA</name>
<evidence type="ECO:0000256" key="6">
    <source>
        <dbReference type="SAM" id="MobiDB-lite"/>
    </source>
</evidence>